<dbReference type="EMBL" id="ATDT01000003">
    <property type="protein sequence ID" value="EPF20736.1"/>
    <property type="molecule type" value="Genomic_DNA"/>
</dbReference>
<dbReference type="AlphaFoldDB" id="S3J7W0"/>
<organism evidence="2 3">
    <name type="scientific">Cedecea davisae DSM 4568</name>
    <dbReference type="NCBI Taxonomy" id="566551"/>
    <lineage>
        <taxon>Bacteria</taxon>
        <taxon>Pseudomonadati</taxon>
        <taxon>Pseudomonadota</taxon>
        <taxon>Gammaproteobacteria</taxon>
        <taxon>Enterobacterales</taxon>
        <taxon>Enterobacteriaceae</taxon>
        <taxon>Cedecea</taxon>
    </lineage>
</organism>
<evidence type="ECO:0000313" key="2">
    <source>
        <dbReference type="EMBL" id="EPF20736.1"/>
    </source>
</evidence>
<dbReference type="Proteomes" id="UP000014585">
    <property type="component" value="Unassembled WGS sequence"/>
</dbReference>
<feature type="compositionally biased region" description="Basic and acidic residues" evidence="1">
    <location>
        <begin position="28"/>
        <end position="40"/>
    </location>
</feature>
<gene>
    <name evidence="2" type="ORF">HMPREF0201_00471</name>
</gene>
<evidence type="ECO:0000256" key="1">
    <source>
        <dbReference type="SAM" id="MobiDB-lite"/>
    </source>
</evidence>
<dbReference type="HOGENOM" id="CLU_3286831_0_0_6"/>
<feature type="region of interest" description="Disordered" evidence="1">
    <location>
        <begin position="1"/>
        <end position="40"/>
    </location>
</feature>
<proteinExistence type="predicted"/>
<comment type="caution">
    <text evidence="2">The sequence shown here is derived from an EMBL/GenBank/DDBJ whole genome shotgun (WGS) entry which is preliminary data.</text>
</comment>
<reference evidence="2 3" key="1">
    <citation type="submission" date="2013-04" db="EMBL/GenBank/DDBJ databases">
        <authorList>
            <person name="Weinstock G."/>
            <person name="Sodergren E."/>
            <person name="Lobos E.A."/>
            <person name="Fulton L."/>
            <person name="Fulton R."/>
            <person name="Courtney L."/>
            <person name="Fronick C."/>
            <person name="O'Laughlin M."/>
            <person name="Godfrey J."/>
            <person name="Wilson R.M."/>
            <person name="Miner T."/>
            <person name="Farmer C."/>
            <person name="Delehaunty K."/>
            <person name="Cordes M."/>
            <person name="Minx P."/>
            <person name="Tomlinson C."/>
            <person name="Chen J."/>
            <person name="Wollam A."/>
            <person name="Pepin K.H."/>
            <person name="Palsikar V.B."/>
            <person name="Zhang X."/>
            <person name="Suruliraj S."/>
            <person name="Perna N.T."/>
            <person name="Plunkett G."/>
            <person name="Warren W."/>
            <person name="Mitreva M."/>
            <person name="Mardis E.R."/>
            <person name="Wilson R.K."/>
        </authorList>
    </citation>
    <scope>NUCLEOTIDE SEQUENCE [LARGE SCALE GENOMIC DNA]</scope>
    <source>
        <strain evidence="2 3">DSM 4568</strain>
    </source>
</reference>
<evidence type="ECO:0000313" key="3">
    <source>
        <dbReference type="Proteomes" id="UP000014585"/>
    </source>
</evidence>
<accession>S3J7W0</accession>
<sequence>MRKVFISFPEMSKSGRNDTRRKALQTGEDAKSVADERRPR</sequence>
<name>S3J7W0_9ENTR</name>
<protein>
    <submittedName>
        <fullName evidence="2">Uncharacterized protein</fullName>
    </submittedName>
</protein>